<dbReference type="FunFam" id="3.20.20.100:FF:000004">
    <property type="entry name" value="Oxidoreductase, aldo/keto reductase"/>
    <property type="match status" value="1"/>
</dbReference>
<dbReference type="Proteomes" id="UP000185753">
    <property type="component" value="Unassembled WGS sequence"/>
</dbReference>
<dbReference type="Pfam" id="PF00248">
    <property type="entry name" value="Aldo_ket_red"/>
    <property type="match status" value="1"/>
</dbReference>
<dbReference type="EMBL" id="LZDS01000005">
    <property type="protein sequence ID" value="OBX29595.1"/>
    <property type="molecule type" value="Genomic_DNA"/>
</dbReference>
<keyword evidence="1" id="KW-0560">Oxidoreductase</keyword>
<dbReference type="PRINTS" id="PR00069">
    <property type="entry name" value="ALDKETRDTASE"/>
</dbReference>
<comment type="caution">
    <text evidence="3">The sequence shown here is derived from an EMBL/GenBank/DDBJ whole genome shotgun (WGS) entry which is preliminary data.</text>
</comment>
<dbReference type="InterPro" id="IPR050523">
    <property type="entry name" value="AKR_Detox_Biosynth"/>
</dbReference>
<sequence length="351" mass="39418">MNYRNLGLSGLLVSEFGFGAGTFGGQGPIFSAWGQANLAEAQRMIDLCIDHGVNDFDTADAYSNGVSEQMLGKLLGLKRQDVIISSKVGIRLQDGINQGGYSRGYLIAAVDASLKRLATDYIDVLQLHQFDSMTSLEQLMSTLNDLVRSGKVRYIGASNFSGWQLMKAQSISQQQGYEKLSVHQVYYSLIGRDYEWELMPAQHDQHIGAVVWSPLGWGRLTGKFDREHAIPQQSRLHETAQFAPPVNQERLFAVLDVMNEIALETQRSIPQIALNWLKTRPTISSILIGARNEKQLIDNLAALEWSLTLEQLERLNRVSAVYPPYPYYPYWNGQFSEKNPTLVSSQFIHTN</sequence>
<gene>
    <name evidence="3" type="ORF">A9J31_12955</name>
</gene>
<dbReference type="PANTHER" id="PTHR43364">
    <property type="entry name" value="NADH-SPECIFIC METHYLGLYOXAL REDUCTASE-RELATED"/>
    <property type="match status" value="1"/>
</dbReference>
<reference evidence="4" key="1">
    <citation type="submission" date="2016-06" db="EMBL/GenBank/DDBJ databases">
        <authorList>
            <person name="Radolfova-Krizova L."/>
            <person name="Nemec A."/>
        </authorList>
    </citation>
    <scope>NUCLEOTIDE SEQUENCE [LARGE SCALE GENOMIC DNA]</scope>
    <source>
        <strain evidence="4">ANC 4275</strain>
    </source>
</reference>
<feature type="domain" description="NADP-dependent oxidoreductase" evidence="2">
    <location>
        <begin position="17"/>
        <end position="318"/>
    </location>
</feature>
<dbReference type="PANTHER" id="PTHR43364:SF18">
    <property type="entry name" value="OXIDOREDUCTASE"/>
    <property type="match status" value="1"/>
</dbReference>
<dbReference type="InterPro" id="IPR020471">
    <property type="entry name" value="AKR"/>
</dbReference>
<dbReference type="SUPFAM" id="SSF51430">
    <property type="entry name" value="NAD(P)-linked oxidoreductase"/>
    <property type="match status" value="1"/>
</dbReference>
<keyword evidence="4" id="KW-1185">Reference proteome</keyword>
<protein>
    <submittedName>
        <fullName evidence="3">Aldo/keto reductase</fullName>
    </submittedName>
</protein>
<dbReference type="RefSeq" id="WP_067762557.1">
    <property type="nucleotide sequence ID" value="NZ_LZDS01000005.1"/>
</dbReference>
<evidence type="ECO:0000259" key="2">
    <source>
        <dbReference type="Pfam" id="PF00248"/>
    </source>
</evidence>
<dbReference type="GO" id="GO:0005829">
    <property type="term" value="C:cytosol"/>
    <property type="evidence" value="ECO:0007669"/>
    <property type="project" value="UniProtKB-ARBA"/>
</dbReference>
<dbReference type="InterPro" id="IPR036812">
    <property type="entry name" value="NAD(P)_OxRdtase_dom_sf"/>
</dbReference>
<dbReference type="OrthoDB" id="9772407at2"/>
<dbReference type="GO" id="GO:0016491">
    <property type="term" value="F:oxidoreductase activity"/>
    <property type="evidence" value="ECO:0007669"/>
    <property type="project" value="UniProtKB-KW"/>
</dbReference>
<evidence type="ECO:0000313" key="3">
    <source>
        <dbReference type="EMBL" id="OBX29595.1"/>
    </source>
</evidence>
<dbReference type="Gene3D" id="3.20.20.100">
    <property type="entry name" value="NADP-dependent oxidoreductase domain"/>
    <property type="match status" value="1"/>
</dbReference>
<organism evidence="3 4">
    <name type="scientific">Acinetobacter gandensis</name>
    <dbReference type="NCBI Taxonomy" id="1443941"/>
    <lineage>
        <taxon>Bacteria</taxon>
        <taxon>Pseudomonadati</taxon>
        <taxon>Pseudomonadota</taxon>
        <taxon>Gammaproteobacteria</taxon>
        <taxon>Moraxellales</taxon>
        <taxon>Moraxellaceae</taxon>
        <taxon>Acinetobacter</taxon>
    </lineage>
</organism>
<evidence type="ECO:0000256" key="1">
    <source>
        <dbReference type="ARBA" id="ARBA00023002"/>
    </source>
</evidence>
<dbReference type="CDD" id="cd19091">
    <property type="entry name" value="AKR_PsAKR"/>
    <property type="match status" value="1"/>
</dbReference>
<name>A0A1A7RBF5_9GAMM</name>
<dbReference type="STRING" id="1443941.A9J31_12955"/>
<dbReference type="AlphaFoldDB" id="A0A1A7RBF5"/>
<accession>A0A1A7RBF5</accession>
<dbReference type="InterPro" id="IPR023210">
    <property type="entry name" value="NADP_OxRdtase_dom"/>
</dbReference>
<evidence type="ECO:0000313" key="4">
    <source>
        <dbReference type="Proteomes" id="UP000185753"/>
    </source>
</evidence>
<proteinExistence type="predicted"/>